<feature type="non-terminal residue" evidence="1">
    <location>
        <position position="1"/>
    </location>
</feature>
<gene>
    <name evidence="1" type="ORF">T310_6234</name>
</gene>
<evidence type="ECO:0000313" key="1">
    <source>
        <dbReference type="EMBL" id="KKA19778.1"/>
    </source>
</evidence>
<proteinExistence type="predicted"/>
<sequence length="117" mass="12787">LSRYHLRHRGIVVGSGVERSTDCPRNPVHSDRSMASPSFLRLLFDSSSRGFGSSGFSSRSINSSSVLCPLGSLSPCCRLTVDPIQSVQFLASPSRWSPRRWHAVEVCSCKGVCVDCQ</sequence>
<dbReference type="RefSeq" id="XP_013326390.1">
    <property type="nucleotide sequence ID" value="XM_013470936.1"/>
</dbReference>
<dbReference type="EMBL" id="LASV01000318">
    <property type="protein sequence ID" value="KKA19778.1"/>
    <property type="molecule type" value="Genomic_DNA"/>
</dbReference>
<keyword evidence="2" id="KW-1185">Reference proteome</keyword>
<reference evidence="1 2" key="1">
    <citation type="submission" date="2015-04" db="EMBL/GenBank/DDBJ databases">
        <authorList>
            <person name="Heijne W.H."/>
            <person name="Fedorova N.D."/>
            <person name="Nierman W.C."/>
            <person name="Vollebregt A.W."/>
            <person name="Zhao Z."/>
            <person name="Wu L."/>
            <person name="Kumar M."/>
            <person name="Stam H."/>
            <person name="van den Berg M.A."/>
            <person name="Pel H.J."/>
        </authorList>
    </citation>
    <scope>NUCLEOTIDE SEQUENCE [LARGE SCALE GENOMIC DNA]</scope>
    <source>
        <strain evidence="1 2">CBS 393.64</strain>
    </source>
</reference>
<name>A0A0F4YQ85_RASE3</name>
<dbReference type="AlphaFoldDB" id="A0A0F4YQ85"/>
<comment type="caution">
    <text evidence="1">The sequence shown here is derived from an EMBL/GenBank/DDBJ whole genome shotgun (WGS) entry which is preliminary data.</text>
</comment>
<organism evidence="1 2">
    <name type="scientific">Rasamsonia emersonii (strain ATCC 16479 / CBS 393.64 / IMI 116815)</name>
    <dbReference type="NCBI Taxonomy" id="1408163"/>
    <lineage>
        <taxon>Eukaryota</taxon>
        <taxon>Fungi</taxon>
        <taxon>Dikarya</taxon>
        <taxon>Ascomycota</taxon>
        <taxon>Pezizomycotina</taxon>
        <taxon>Eurotiomycetes</taxon>
        <taxon>Eurotiomycetidae</taxon>
        <taxon>Eurotiales</taxon>
        <taxon>Trichocomaceae</taxon>
        <taxon>Rasamsonia</taxon>
    </lineage>
</organism>
<accession>A0A0F4YQ85</accession>
<protein>
    <submittedName>
        <fullName evidence="1">Uncharacterized protein</fullName>
    </submittedName>
</protein>
<evidence type="ECO:0000313" key="2">
    <source>
        <dbReference type="Proteomes" id="UP000053958"/>
    </source>
</evidence>
<dbReference type="Proteomes" id="UP000053958">
    <property type="component" value="Unassembled WGS sequence"/>
</dbReference>
<dbReference type="GeneID" id="25318545"/>